<dbReference type="EMBL" id="CP109441">
    <property type="protein sequence ID" value="WUV44283.1"/>
    <property type="molecule type" value="Genomic_DNA"/>
</dbReference>
<dbReference type="InterPro" id="IPR005183">
    <property type="entry name" value="DUF305_CopM-like"/>
</dbReference>
<name>A0ABZ1YMN1_9NOCA</name>
<accession>A0ABZ1YMN1</accession>
<evidence type="ECO:0000313" key="3">
    <source>
        <dbReference type="Proteomes" id="UP001432062"/>
    </source>
</evidence>
<dbReference type="PANTHER" id="PTHR36933">
    <property type="entry name" value="SLL0788 PROTEIN"/>
    <property type="match status" value="1"/>
</dbReference>
<dbReference type="PANTHER" id="PTHR36933:SF1">
    <property type="entry name" value="SLL0788 PROTEIN"/>
    <property type="match status" value="1"/>
</dbReference>
<feature type="domain" description="DUF305" evidence="1">
    <location>
        <begin position="45"/>
        <end position="204"/>
    </location>
</feature>
<dbReference type="Proteomes" id="UP001432062">
    <property type="component" value="Chromosome"/>
</dbReference>
<dbReference type="RefSeq" id="WP_327097692.1">
    <property type="nucleotide sequence ID" value="NZ_CP109149.1"/>
</dbReference>
<proteinExistence type="predicted"/>
<dbReference type="Gene3D" id="1.20.1260.10">
    <property type="match status" value="1"/>
</dbReference>
<dbReference type="Pfam" id="PF03713">
    <property type="entry name" value="DUF305"/>
    <property type="match status" value="1"/>
</dbReference>
<protein>
    <submittedName>
        <fullName evidence="2">DUF305 domain-containing protein</fullName>
    </submittedName>
</protein>
<evidence type="ECO:0000259" key="1">
    <source>
        <dbReference type="Pfam" id="PF03713"/>
    </source>
</evidence>
<dbReference type="InterPro" id="IPR012347">
    <property type="entry name" value="Ferritin-like"/>
</dbReference>
<sequence length="219" mass="23600">MKRRSWVTVAVFGSLALLLLVLGAASRPLVIPDTPSPTVILSATEIGFVQDMTAHHQQALVMVQRLRQADDPTVLRLAQQIADGQRLEIGMMLGWLRLAGTTSTNPHPMAWMHNADQRAQSSHHQSTATTMASTTASMPGMASRAELDALSSATGREADTLFLELMQRHHYGGIAMAQAVDEQLDGGPVEQIARDMISTQGQEAGLIGLLLSQRSADPE</sequence>
<reference evidence="2" key="1">
    <citation type="submission" date="2022-10" db="EMBL/GenBank/DDBJ databases">
        <title>The complete genomes of actinobacterial strains from the NBC collection.</title>
        <authorList>
            <person name="Joergensen T.S."/>
            <person name="Alvarez Arevalo M."/>
            <person name="Sterndorff E.B."/>
            <person name="Faurdal D."/>
            <person name="Vuksanovic O."/>
            <person name="Mourched A.-S."/>
            <person name="Charusanti P."/>
            <person name="Shaw S."/>
            <person name="Blin K."/>
            <person name="Weber T."/>
        </authorList>
    </citation>
    <scope>NUCLEOTIDE SEQUENCE</scope>
    <source>
        <strain evidence="2">NBC_01482</strain>
    </source>
</reference>
<organism evidence="2 3">
    <name type="scientific">Nocardia vinacea</name>
    <dbReference type="NCBI Taxonomy" id="96468"/>
    <lineage>
        <taxon>Bacteria</taxon>
        <taxon>Bacillati</taxon>
        <taxon>Actinomycetota</taxon>
        <taxon>Actinomycetes</taxon>
        <taxon>Mycobacteriales</taxon>
        <taxon>Nocardiaceae</taxon>
        <taxon>Nocardia</taxon>
    </lineage>
</organism>
<gene>
    <name evidence="2" type="ORF">OG563_34680</name>
</gene>
<keyword evidence="3" id="KW-1185">Reference proteome</keyword>
<evidence type="ECO:0000313" key="2">
    <source>
        <dbReference type="EMBL" id="WUV44283.1"/>
    </source>
</evidence>